<accession>A0ABW8SN61</accession>
<sequence>MVNLDSLEQKSTEENYSLIQPAEELDKLNNSSEDYNSIPEDDISPILLVLCAAIPMVVLIILFI</sequence>
<reference evidence="2 3" key="1">
    <citation type="submission" date="2024-11" db="EMBL/GenBank/DDBJ databases">
        <authorList>
            <person name="Heng Y.C."/>
            <person name="Lim A.C.H."/>
            <person name="Lee J.K.Y."/>
            <person name="Kittelmann S."/>
        </authorList>
    </citation>
    <scope>NUCLEOTIDE SEQUENCE [LARGE SCALE GENOMIC DNA]</scope>
    <source>
        <strain evidence="2 3">WILCCON 0269</strain>
    </source>
</reference>
<proteinExistence type="predicted"/>
<dbReference type="Proteomes" id="UP001623660">
    <property type="component" value="Unassembled WGS sequence"/>
</dbReference>
<feature type="transmembrane region" description="Helical" evidence="1">
    <location>
        <begin position="43"/>
        <end position="63"/>
    </location>
</feature>
<dbReference type="EMBL" id="JBJHZX010000031">
    <property type="protein sequence ID" value="MFL0197502.1"/>
    <property type="molecule type" value="Genomic_DNA"/>
</dbReference>
<name>A0ABW8SN61_9CLOT</name>
<organism evidence="2 3">
    <name type="scientific">Candidatus Clostridium eludens</name>
    <dbReference type="NCBI Taxonomy" id="3381663"/>
    <lineage>
        <taxon>Bacteria</taxon>
        <taxon>Bacillati</taxon>
        <taxon>Bacillota</taxon>
        <taxon>Clostridia</taxon>
        <taxon>Eubacteriales</taxon>
        <taxon>Clostridiaceae</taxon>
        <taxon>Clostridium</taxon>
    </lineage>
</organism>
<keyword evidence="3" id="KW-1185">Reference proteome</keyword>
<keyword evidence="1" id="KW-0472">Membrane</keyword>
<keyword evidence="1" id="KW-1133">Transmembrane helix</keyword>
<gene>
    <name evidence="2" type="ORF">ACJDU8_18320</name>
</gene>
<evidence type="ECO:0000313" key="2">
    <source>
        <dbReference type="EMBL" id="MFL0197502.1"/>
    </source>
</evidence>
<evidence type="ECO:0000256" key="1">
    <source>
        <dbReference type="SAM" id="Phobius"/>
    </source>
</evidence>
<comment type="caution">
    <text evidence="2">The sequence shown here is derived from an EMBL/GenBank/DDBJ whole genome shotgun (WGS) entry which is preliminary data.</text>
</comment>
<protein>
    <submittedName>
        <fullName evidence="2">Uncharacterized protein</fullName>
    </submittedName>
</protein>
<keyword evidence="1" id="KW-0812">Transmembrane</keyword>
<dbReference type="RefSeq" id="WP_406793604.1">
    <property type="nucleotide sequence ID" value="NZ_JBJHZX010000031.1"/>
</dbReference>
<evidence type="ECO:0000313" key="3">
    <source>
        <dbReference type="Proteomes" id="UP001623660"/>
    </source>
</evidence>